<keyword evidence="6" id="KW-1185">Reference proteome</keyword>
<dbReference type="InterPro" id="IPR027417">
    <property type="entry name" value="P-loop_NTPase"/>
</dbReference>
<keyword evidence="2 4" id="KW-0547">Nucleotide-binding</keyword>
<gene>
    <name evidence="5" type="ORF">MFLAVUS_002604</name>
</gene>
<comment type="caution">
    <text evidence="5">The sequence shown here is derived from an EMBL/GenBank/DDBJ whole genome shotgun (WGS) entry which is preliminary data.</text>
</comment>
<keyword evidence="3 4" id="KW-0342">GTP-binding</keyword>
<proteinExistence type="inferred from homology"/>
<comment type="subunit">
    <text evidence="4">Component of the GSE complex.</text>
</comment>
<comment type="function">
    <text evidence="4">GTPase involved in activation of the TORC1 signaling pathway, which promotes growth and represses autophagy in nutrient-rich conditions.</text>
</comment>
<dbReference type="PANTHER" id="PTHR11259:SF1">
    <property type="entry name" value="RAS-RELATED GTP-BINDING PROTEIN"/>
    <property type="match status" value="1"/>
</dbReference>
<comment type="similarity">
    <text evidence="1 4">Belongs to the GTR/RAG GTP-binding protein family.</text>
</comment>
<evidence type="ECO:0000256" key="1">
    <source>
        <dbReference type="ARBA" id="ARBA00007756"/>
    </source>
</evidence>
<protein>
    <recommendedName>
        <fullName evidence="4">GTP-binding protein</fullName>
    </recommendedName>
</protein>
<evidence type="ECO:0000256" key="3">
    <source>
        <dbReference type="ARBA" id="ARBA00023134"/>
    </source>
</evidence>
<reference evidence="5 6" key="1">
    <citation type="submission" date="2024-04" db="EMBL/GenBank/DDBJ databases">
        <title>genome sequences of Mucor flavus KT1a and Helicostylum pulchrum KT1b strains isolated from the surface of a dry-aged beef.</title>
        <authorList>
            <person name="Toyotome T."/>
            <person name="Hosono M."/>
            <person name="Torimaru M."/>
            <person name="Fukuda K."/>
            <person name="Mikami N."/>
        </authorList>
    </citation>
    <scope>NUCLEOTIDE SEQUENCE [LARGE SCALE GENOMIC DNA]</scope>
    <source>
        <strain evidence="5 6">KT1a</strain>
    </source>
</reference>
<dbReference type="EMBL" id="BAABUK010000004">
    <property type="protein sequence ID" value="GAA5809199.1"/>
    <property type="molecule type" value="Genomic_DNA"/>
</dbReference>
<dbReference type="PANTHER" id="PTHR11259">
    <property type="entry name" value="RAS-RELATED GTP BINDING RAG/GTR YEAST"/>
    <property type="match status" value="1"/>
</dbReference>
<organism evidence="5 6">
    <name type="scientific">Mucor flavus</name>
    <dbReference type="NCBI Taxonomy" id="439312"/>
    <lineage>
        <taxon>Eukaryota</taxon>
        <taxon>Fungi</taxon>
        <taxon>Fungi incertae sedis</taxon>
        <taxon>Mucoromycota</taxon>
        <taxon>Mucoromycotina</taxon>
        <taxon>Mucoromycetes</taxon>
        <taxon>Mucorales</taxon>
        <taxon>Mucorineae</taxon>
        <taxon>Mucoraceae</taxon>
        <taxon>Mucor</taxon>
    </lineage>
</organism>
<sequence>MFYKKTKKVLLMGRCAAGKTSMRSIIFHNNVATKTRNLEPTILWDNKTDVQFLGNLHLNLWDCGGQDDSFNDYLTTYRSLIFKDVHVLIYVFDAVSAELDKDIHYYQSCLESILTHSPDAIVFCLMHKMDLIQEDRRDKMFEKQKIELQVRSEPIQIQAFQTSIWDETLYAAWAKIIHCLIPNIKALQASLDTFCGICGADEIVLFENTTFLVIANSASIHHPDVHRFEKISSIIKQFNLCTRKESYSRQMEIKGSNFTAFFDTLTKNTSVLLIISDHGINDQILIWLLS</sequence>
<dbReference type="SUPFAM" id="SSF52540">
    <property type="entry name" value="P-loop containing nucleoside triphosphate hydrolases"/>
    <property type="match status" value="1"/>
</dbReference>
<evidence type="ECO:0000313" key="5">
    <source>
        <dbReference type="EMBL" id="GAA5809199.1"/>
    </source>
</evidence>
<dbReference type="Pfam" id="PF04670">
    <property type="entry name" value="Gtr1_RagA"/>
    <property type="match status" value="1"/>
</dbReference>
<evidence type="ECO:0000313" key="6">
    <source>
        <dbReference type="Proteomes" id="UP001473302"/>
    </source>
</evidence>
<dbReference type="Gene3D" id="3.30.450.190">
    <property type="match status" value="1"/>
</dbReference>
<evidence type="ECO:0000256" key="4">
    <source>
        <dbReference type="RuleBase" id="RU367014"/>
    </source>
</evidence>
<accession>A0ABP9YQS2</accession>
<dbReference type="Gene3D" id="3.40.50.300">
    <property type="entry name" value="P-loop containing nucleotide triphosphate hydrolases"/>
    <property type="match status" value="1"/>
</dbReference>
<name>A0ABP9YQS2_9FUNG</name>
<dbReference type="InterPro" id="IPR006762">
    <property type="entry name" value="Gtr1_RagA"/>
</dbReference>
<evidence type="ECO:0000256" key="2">
    <source>
        <dbReference type="ARBA" id="ARBA00022741"/>
    </source>
</evidence>
<dbReference type="Proteomes" id="UP001473302">
    <property type="component" value="Unassembled WGS sequence"/>
</dbReference>